<keyword evidence="13" id="KW-0234">DNA repair</keyword>
<keyword evidence="7" id="KW-0228">DNA excision</keyword>
<keyword evidence="19" id="KW-1185">Reference proteome</keyword>
<evidence type="ECO:0000256" key="12">
    <source>
        <dbReference type="ARBA" id="ARBA00023125"/>
    </source>
</evidence>
<dbReference type="InterPro" id="IPR003439">
    <property type="entry name" value="ABC_transporter-like_ATP-bd"/>
</dbReference>
<dbReference type="FunFam" id="1.20.1580.10:FF:000002">
    <property type="entry name" value="UvrABC system protein A"/>
    <property type="match status" value="1"/>
</dbReference>
<dbReference type="InterPro" id="IPR017871">
    <property type="entry name" value="ABC_transporter-like_CS"/>
</dbReference>
<dbReference type="InterPro" id="IPR004602">
    <property type="entry name" value="UvrA"/>
</dbReference>
<keyword evidence="2" id="KW-0963">Cytoplasm</keyword>
<evidence type="ECO:0000256" key="7">
    <source>
        <dbReference type="ARBA" id="ARBA00022769"/>
    </source>
</evidence>
<evidence type="ECO:0000256" key="1">
    <source>
        <dbReference type="ARBA" id="ARBA00004496"/>
    </source>
</evidence>
<accession>A0A915UAW1</accession>
<dbReference type="Gene3D" id="1.20.1580.10">
    <property type="entry name" value="ABC transporter ATPase like domain"/>
    <property type="match status" value="1"/>
</dbReference>
<gene>
    <name evidence="18" type="ORF">GF1_27320</name>
</gene>
<dbReference type="FunFam" id="3.40.50.300:FF:000272">
    <property type="entry name" value="UvrABC system protein A"/>
    <property type="match status" value="1"/>
</dbReference>
<organism evidence="18 19">
    <name type="scientific">Desulfolithobacter dissulfuricans</name>
    <dbReference type="NCBI Taxonomy" id="2795293"/>
    <lineage>
        <taxon>Bacteria</taxon>
        <taxon>Pseudomonadati</taxon>
        <taxon>Thermodesulfobacteriota</taxon>
        <taxon>Desulfobulbia</taxon>
        <taxon>Desulfobulbales</taxon>
        <taxon>Desulfobulbaceae</taxon>
        <taxon>Desulfolithobacter</taxon>
    </lineage>
</organism>
<keyword evidence="4" id="KW-0677">Repeat</keyword>
<proteinExistence type="inferred from homology"/>
<evidence type="ECO:0000256" key="14">
    <source>
        <dbReference type="ARBA" id="ARBA00038000"/>
    </source>
</evidence>
<evidence type="ECO:0000256" key="3">
    <source>
        <dbReference type="ARBA" id="ARBA00022723"/>
    </source>
</evidence>
<keyword evidence="9" id="KW-0862">Zinc</keyword>
<dbReference type="GO" id="GO:0016887">
    <property type="term" value="F:ATP hydrolysis activity"/>
    <property type="evidence" value="ECO:0007669"/>
    <property type="project" value="InterPro"/>
</dbReference>
<evidence type="ECO:0000256" key="10">
    <source>
        <dbReference type="ARBA" id="ARBA00022840"/>
    </source>
</evidence>
<dbReference type="CDD" id="cd03271">
    <property type="entry name" value="ABC_UvrA_II"/>
    <property type="match status" value="1"/>
</dbReference>
<dbReference type="GO" id="GO:0006289">
    <property type="term" value="P:nucleotide-excision repair"/>
    <property type="evidence" value="ECO:0007669"/>
    <property type="project" value="InterPro"/>
</dbReference>
<dbReference type="NCBIfam" id="TIGR00630">
    <property type="entry name" value="uvra"/>
    <property type="match status" value="1"/>
</dbReference>
<evidence type="ECO:0000256" key="9">
    <source>
        <dbReference type="ARBA" id="ARBA00022833"/>
    </source>
</evidence>
<protein>
    <recommendedName>
        <fullName evidence="15">UvrABC system protein A</fullName>
    </recommendedName>
    <alternativeName>
        <fullName evidence="16">Excinuclease ABC subunit A</fullName>
    </alternativeName>
</protein>
<comment type="subcellular location">
    <subcellularLocation>
        <location evidence="1">Cytoplasm</location>
    </subcellularLocation>
</comment>
<dbReference type="GO" id="GO:0005737">
    <property type="term" value="C:cytoplasm"/>
    <property type="evidence" value="ECO:0007669"/>
    <property type="project" value="UniProtKB-SubCell"/>
</dbReference>
<evidence type="ECO:0000256" key="4">
    <source>
        <dbReference type="ARBA" id="ARBA00022737"/>
    </source>
</evidence>
<evidence type="ECO:0000259" key="17">
    <source>
        <dbReference type="PROSITE" id="PS50893"/>
    </source>
</evidence>
<evidence type="ECO:0000313" key="18">
    <source>
        <dbReference type="EMBL" id="BCO10356.1"/>
    </source>
</evidence>
<comment type="similarity">
    <text evidence="14">Belongs to the ABC transporter superfamily. UvrA family.</text>
</comment>
<dbReference type="Proteomes" id="UP001063350">
    <property type="component" value="Chromosome"/>
</dbReference>
<dbReference type="SUPFAM" id="SSF52540">
    <property type="entry name" value="P-loop containing nucleoside triphosphate hydrolases"/>
    <property type="match status" value="2"/>
</dbReference>
<dbReference type="EMBL" id="AP024233">
    <property type="protein sequence ID" value="BCO10356.1"/>
    <property type="molecule type" value="Genomic_DNA"/>
</dbReference>
<dbReference type="GO" id="GO:0009380">
    <property type="term" value="C:excinuclease repair complex"/>
    <property type="evidence" value="ECO:0007669"/>
    <property type="project" value="InterPro"/>
</dbReference>
<keyword evidence="11" id="KW-0267">Excision nuclease</keyword>
<evidence type="ECO:0000313" key="19">
    <source>
        <dbReference type="Proteomes" id="UP001063350"/>
    </source>
</evidence>
<keyword evidence="3" id="KW-0479">Metal-binding</keyword>
<reference evidence="18" key="1">
    <citation type="submission" date="2020-12" db="EMBL/GenBank/DDBJ databases">
        <title>Desulfobium dissulfuricans gen. nov., sp. nov., a novel mesophilic, sulfate-reducing bacterium isolated from a deep-sea hydrothermal vent.</title>
        <authorList>
            <person name="Hashimoto Y."/>
            <person name="Tame A."/>
            <person name="Sawayama S."/>
            <person name="Miyazaki J."/>
            <person name="Takai K."/>
            <person name="Nakagawa S."/>
        </authorList>
    </citation>
    <scope>NUCLEOTIDE SEQUENCE</scope>
    <source>
        <strain evidence="18">GF1</strain>
    </source>
</reference>
<dbReference type="GO" id="GO:0003677">
    <property type="term" value="F:DNA binding"/>
    <property type="evidence" value="ECO:0007669"/>
    <property type="project" value="UniProtKB-KW"/>
</dbReference>
<keyword evidence="12" id="KW-0238">DNA-binding</keyword>
<evidence type="ECO:0000256" key="6">
    <source>
        <dbReference type="ARBA" id="ARBA00022763"/>
    </source>
</evidence>
<keyword evidence="5" id="KW-0547">Nucleotide-binding</keyword>
<keyword evidence="10" id="KW-0067">ATP-binding</keyword>
<dbReference type="PANTHER" id="PTHR43152">
    <property type="entry name" value="UVRABC SYSTEM PROTEIN A"/>
    <property type="match status" value="1"/>
</dbReference>
<dbReference type="Gene3D" id="3.40.50.300">
    <property type="entry name" value="P-loop containing nucleotide triphosphate hydrolases"/>
    <property type="match status" value="2"/>
</dbReference>
<dbReference type="PROSITE" id="PS00211">
    <property type="entry name" value="ABC_TRANSPORTER_1"/>
    <property type="match status" value="1"/>
</dbReference>
<dbReference type="GO" id="GO:0004518">
    <property type="term" value="F:nuclease activity"/>
    <property type="evidence" value="ECO:0007669"/>
    <property type="project" value="UniProtKB-KW"/>
</dbReference>
<evidence type="ECO:0000256" key="2">
    <source>
        <dbReference type="ARBA" id="ARBA00022490"/>
    </source>
</evidence>
<dbReference type="KEGG" id="ddu:GF1_27320"/>
<keyword evidence="8" id="KW-0863">Zinc-finger</keyword>
<evidence type="ECO:0000256" key="15">
    <source>
        <dbReference type="ARBA" id="ARBA00039316"/>
    </source>
</evidence>
<dbReference type="PANTHER" id="PTHR43152:SF3">
    <property type="entry name" value="UVRABC SYSTEM PROTEIN A"/>
    <property type="match status" value="1"/>
</dbReference>
<evidence type="ECO:0000256" key="8">
    <source>
        <dbReference type="ARBA" id="ARBA00022771"/>
    </source>
</evidence>
<dbReference type="GO" id="GO:0005524">
    <property type="term" value="F:ATP binding"/>
    <property type="evidence" value="ECO:0007669"/>
    <property type="project" value="UniProtKB-KW"/>
</dbReference>
<keyword evidence="6" id="KW-0227">DNA damage</keyword>
<dbReference type="GO" id="GO:0008270">
    <property type="term" value="F:zinc ion binding"/>
    <property type="evidence" value="ECO:0007669"/>
    <property type="project" value="UniProtKB-KW"/>
</dbReference>
<dbReference type="AlphaFoldDB" id="A0A915UAW1"/>
<evidence type="ECO:0000256" key="13">
    <source>
        <dbReference type="ARBA" id="ARBA00023204"/>
    </source>
</evidence>
<sequence>MNEQPCPKCHGARLKPEALATRIGPWSIIDLTRMPIDQLLGELEKLEFGQREKMIAGPILKEVRERLSFLQGVGLGYLSLDRKAGTLSGGEAQRIRLASQIGSRLAGVLYILDEPSIGLHQRDNNKLIKTLLDLRDLGNTVIVVEHDTDTIATADHVLDIGPGAGVHGGEIIYSGPVPGLLDCERSLTGGYLSGRLEIPVPAKRRKARKTKKYNLIVKNASVNNLKNLTVRFPLGVMTCVTGVSGSGKSSLVIETLYRQAHQFFQTGRQTPGIGTVVGLEHIDKVIDIDQSPIGRTPRSNPATYTGVLSPIRELLARLPESRARGYKPGRFSFNLKGGRCETCEGDGVIRIAMHFLPDIYVTCERCHGRRYNQETLEIRYRGKNIADILAMTVEEALDFFQNIPPIKNRLQTVFDVGLGYITLGQSSVTLSGGEAQRVKLAKELSRRSTGRTLYILDEPTTGLHPADIQHLLHVLGRLVDSGNTVVVIEHNLDVIKTADYIVDIGPEGGDGGGELVVAGTPEEVAACPASYTGRFLKQTLAS</sequence>
<feature type="domain" description="ABC transporter" evidence="17">
    <location>
        <begin position="210"/>
        <end position="537"/>
    </location>
</feature>
<evidence type="ECO:0000256" key="16">
    <source>
        <dbReference type="ARBA" id="ARBA00042156"/>
    </source>
</evidence>
<evidence type="ECO:0000256" key="5">
    <source>
        <dbReference type="ARBA" id="ARBA00022741"/>
    </source>
</evidence>
<dbReference type="InterPro" id="IPR027417">
    <property type="entry name" value="P-loop_NTPase"/>
</dbReference>
<dbReference type="PROSITE" id="PS50893">
    <property type="entry name" value="ABC_TRANSPORTER_2"/>
    <property type="match status" value="1"/>
</dbReference>
<name>A0A915UAW1_9BACT</name>
<evidence type="ECO:0000256" key="11">
    <source>
        <dbReference type="ARBA" id="ARBA00022881"/>
    </source>
</evidence>